<evidence type="ECO:0000256" key="1">
    <source>
        <dbReference type="ARBA" id="ARBA00004123"/>
    </source>
</evidence>
<comment type="caution">
    <text evidence="7">The sequence shown here is derived from an EMBL/GenBank/DDBJ whole genome shotgun (WGS) entry which is preliminary data.</text>
</comment>
<proteinExistence type="predicted"/>
<organism evidence="7 8">
    <name type="scientific">Lithohypha guttulata</name>
    <dbReference type="NCBI Taxonomy" id="1690604"/>
    <lineage>
        <taxon>Eukaryota</taxon>
        <taxon>Fungi</taxon>
        <taxon>Dikarya</taxon>
        <taxon>Ascomycota</taxon>
        <taxon>Pezizomycotina</taxon>
        <taxon>Eurotiomycetes</taxon>
        <taxon>Chaetothyriomycetidae</taxon>
        <taxon>Chaetothyriales</taxon>
        <taxon>Trichomeriaceae</taxon>
        <taxon>Lithohypha</taxon>
    </lineage>
</organism>
<evidence type="ECO:0000259" key="6">
    <source>
        <dbReference type="SMART" id="SM00906"/>
    </source>
</evidence>
<dbReference type="InterPro" id="IPR007219">
    <property type="entry name" value="XnlR_reg_dom"/>
</dbReference>
<name>A0AAN7STG2_9EURO</name>
<dbReference type="SMART" id="SM00906">
    <property type="entry name" value="Fungal_trans"/>
    <property type="match status" value="1"/>
</dbReference>
<comment type="subcellular location">
    <subcellularLocation>
        <location evidence="1">Nucleus</location>
    </subcellularLocation>
</comment>
<gene>
    <name evidence="7" type="ORF">LTR05_008350</name>
</gene>
<dbReference type="EMBL" id="JAVRRJ010000011">
    <property type="protein sequence ID" value="KAK5081033.1"/>
    <property type="molecule type" value="Genomic_DNA"/>
</dbReference>
<evidence type="ECO:0000313" key="8">
    <source>
        <dbReference type="Proteomes" id="UP001309876"/>
    </source>
</evidence>
<evidence type="ECO:0000313" key="7">
    <source>
        <dbReference type="EMBL" id="KAK5081033.1"/>
    </source>
</evidence>
<keyword evidence="5" id="KW-0539">Nucleus</keyword>
<keyword evidence="2" id="KW-0805">Transcription regulation</keyword>
<dbReference type="CDD" id="cd12148">
    <property type="entry name" value="fungal_TF_MHR"/>
    <property type="match status" value="1"/>
</dbReference>
<dbReference type="Proteomes" id="UP001309876">
    <property type="component" value="Unassembled WGS sequence"/>
</dbReference>
<accession>A0AAN7STG2</accession>
<dbReference type="GO" id="GO:0008270">
    <property type="term" value="F:zinc ion binding"/>
    <property type="evidence" value="ECO:0007669"/>
    <property type="project" value="InterPro"/>
</dbReference>
<evidence type="ECO:0000256" key="2">
    <source>
        <dbReference type="ARBA" id="ARBA00023015"/>
    </source>
</evidence>
<keyword evidence="3" id="KW-0238">DNA-binding</keyword>
<dbReference type="GO" id="GO:0043565">
    <property type="term" value="F:sequence-specific DNA binding"/>
    <property type="evidence" value="ECO:0007669"/>
    <property type="project" value="TreeGrafter"/>
</dbReference>
<dbReference type="PANTHER" id="PTHR47540">
    <property type="entry name" value="THIAMINE REPRESSIBLE GENES REGULATORY PROTEIN THI5"/>
    <property type="match status" value="1"/>
</dbReference>
<dbReference type="AlphaFoldDB" id="A0AAN7STG2"/>
<evidence type="ECO:0000256" key="5">
    <source>
        <dbReference type="ARBA" id="ARBA00023242"/>
    </source>
</evidence>
<dbReference type="GO" id="GO:0045944">
    <property type="term" value="P:positive regulation of transcription by RNA polymerase II"/>
    <property type="evidence" value="ECO:0007669"/>
    <property type="project" value="TreeGrafter"/>
</dbReference>
<dbReference type="PANTHER" id="PTHR47540:SF6">
    <property type="entry name" value="ZN(II)2CYS6 TRANSCRIPTION FACTOR (EUROFUNG)"/>
    <property type="match status" value="1"/>
</dbReference>
<reference evidence="7 8" key="1">
    <citation type="submission" date="2023-08" db="EMBL/GenBank/DDBJ databases">
        <title>Black Yeasts Isolated from many extreme environments.</title>
        <authorList>
            <person name="Coleine C."/>
            <person name="Stajich J.E."/>
            <person name="Selbmann L."/>
        </authorList>
    </citation>
    <scope>NUCLEOTIDE SEQUENCE [LARGE SCALE GENOMIC DNA]</scope>
    <source>
        <strain evidence="7 8">CCFEE 5910</strain>
    </source>
</reference>
<dbReference type="InterPro" id="IPR051711">
    <property type="entry name" value="Stress_Response_Reg"/>
</dbReference>
<protein>
    <recommendedName>
        <fullName evidence="6">Xylanolytic transcriptional activator regulatory domain-containing protein</fullName>
    </recommendedName>
</protein>
<keyword evidence="8" id="KW-1185">Reference proteome</keyword>
<dbReference type="GO" id="GO:0006351">
    <property type="term" value="P:DNA-templated transcription"/>
    <property type="evidence" value="ECO:0007669"/>
    <property type="project" value="InterPro"/>
</dbReference>
<evidence type="ECO:0000256" key="4">
    <source>
        <dbReference type="ARBA" id="ARBA00023163"/>
    </source>
</evidence>
<dbReference type="Pfam" id="PF04082">
    <property type="entry name" value="Fungal_trans"/>
    <property type="match status" value="1"/>
</dbReference>
<sequence length="474" mass="53717">MAHVRLTGQPAPPLSTLFDGTMYNLGWDGQRDASVADNILLPSIDYAIYLINAVKFHCGQMFHLFDDVSFMRQFHNFYAATDDDSARGLWYVHFLILLAFGKVFVARKNEGRRPLGADFFVQAMKLMPDITFLHTQPVHAIEVLCCKALYLHCLDFRTSAYTVIGEALRLALGEGMHTNMQVEGLDEQHVQRCRNVWWTVYILDRQMSSLMGVPLAVKDDDITASLPTFHGSLQKTLALELNVKLSGIISRILNMDQLQAYLGWQRIYIFYTISLLKKRLDHLEEEQAIPTTTGSAKALLQMCIESSQHILAVLERLKEQNLLESFLPFDLEGAFVAGMVLLIAPLVDSELLTTQFPWLDMAYATLDELGAQGLLNARARKGELQQLQKVFEQMPQPSQNDFVDEEQAVFMQQQAMHLNMDSENPNFGYEFIEDAIWRTTFTADQLINVANTLDLDGIDWMTTGSNSGIQEDEV</sequence>
<dbReference type="GO" id="GO:0005634">
    <property type="term" value="C:nucleus"/>
    <property type="evidence" value="ECO:0007669"/>
    <property type="project" value="UniProtKB-SubCell"/>
</dbReference>
<evidence type="ECO:0000256" key="3">
    <source>
        <dbReference type="ARBA" id="ARBA00023125"/>
    </source>
</evidence>
<keyword evidence="4" id="KW-0804">Transcription</keyword>
<feature type="domain" description="Xylanolytic transcriptional activator regulatory" evidence="6">
    <location>
        <begin position="160"/>
        <end position="233"/>
    </location>
</feature>